<sequence>MKKFFQNILIASSVNAICPINQMHEKMVFGRTGSDRCSKRYLDVCSGQIPTDGICSRSEQKGTCYCSQLGGSLFSPKDAEDELFLRENLGSSGWIGVEFTNEAWRFSDEKDEVPEEKDEMWVYGRPPTLRKKFRRIGEKSENFNRVQDRTCVKWENGLWREQDCLMQEQFICKLPDIDCDDVDTDIGFYTRKDIDFCGEAGECVLSESFPFYSCVERTTEEMTTPTTFTSTFTSTTMTSTSSTTMSSTITTSSTSTVTTSRAEINDSGEHKLGEKKCPDCFLENDDGSCFPNFYLIELTCSPHQIGLRAPKCLFTNQEAPKISSCASAEADEDGDTFSFAFKLDGCETQVASEGNDLVFSNKLRAEGRRNGFIQIAPNFEHSFECKFPRFVDDIHAKTTVHDPDFDAGANGEGELEFSLTTYQDEKFTEEATENDVVAIGDRVFVGLEMIDPISTLDFKITNCTVSDTALGLQFNVIENTCPDSFVKTEIFRERQEKINFSYTSFQFRAQEDDLTTQQLSCSVEVCAGECSKGPGC</sequence>
<dbReference type="EMBL" id="OU015566">
    <property type="protein sequence ID" value="CAG5103814.1"/>
    <property type="molecule type" value="Genomic_DNA"/>
</dbReference>
<dbReference type="SMART" id="SM00241">
    <property type="entry name" value="ZP"/>
    <property type="match status" value="1"/>
</dbReference>
<dbReference type="InterPro" id="IPR055355">
    <property type="entry name" value="ZP-C"/>
</dbReference>
<dbReference type="Gene3D" id="2.60.40.3210">
    <property type="entry name" value="Zona pellucida, ZP-N domain"/>
    <property type="match status" value="1"/>
</dbReference>
<dbReference type="InterPro" id="IPR016186">
    <property type="entry name" value="C-type_lectin-like/link_sf"/>
</dbReference>
<dbReference type="CDD" id="cd00037">
    <property type="entry name" value="CLECT"/>
    <property type="match status" value="1"/>
</dbReference>
<reference evidence="5 6" key="1">
    <citation type="submission" date="2021-04" db="EMBL/GenBank/DDBJ databases">
        <authorList>
            <person name="Bliznina A."/>
        </authorList>
    </citation>
    <scope>NUCLEOTIDE SEQUENCE [LARGE SCALE GENOMIC DNA]</scope>
</reference>
<keyword evidence="1" id="KW-0732">Signal</keyword>
<dbReference type="Pfam" id="PF00059">
    <property type="entry name" value="Lectin_C"/>
    <property type="match status" value="1"/>
</dbReference>
<evidence type="ECO:0000259" key="3">
    <source>
        <dbReference type="PROSITE" id="PS50041"/>
    </source>
</evidence>
<evidence type="ECO:0000259" key="4">
    <source>
        <dbReference type="PROSITE" id="PS51034"/>
    </source>
</evidence>
<dbReference type="InterPro" id="IPR055356">
    <property type="entry name" value="ZP-N"/>
</dbReference>
<dbReference type="PROSITE" id="PS50041">
    <property type="entry name" value="C_TYPE_LECTIN_2"/>
    <property type="match status" value="1"/>
</dbReference>
<dbReference type="Proteomes" id="UP001158576">
    <property type="component" value="Chromosome 1"/>
</dbReference>
<proteinExistence type="predicted"/>
<evidence type="ECO:0000313" key="5">
    <source>
        <dbReference type="EMBL" id="CAG5103814.1"/>
    </source>
</evidence>
<dbReference type="SUPFAM" id="SSF56436">
    <property type="entry name" value="C-type lectin-like"/>
    <property type="match status" value="1"/>
</dbReference>
<feature type="domain" description="C-type lectin" evidence="3">
    <location>
        <begin position="58"/>
        <end position="173"/>
    </location>
</feature>
<dbReference type="Pfam" id="PF00100">
    <property type="entry name" value="Zona_pellucida"/>
    <property type="match status" value="1"/>
</dbReference>
<dbReference type="PROSITE" id="PS51034">
    <property type="entry name" value="ZP_2"/>
    <property type="match status" value="1"/>
</dbReference>
<evidence type="ECO:0000256" key="1">
    <source>
        <dbReference type="ARBA" id="ARBA00022729"/>
    </source>
</evidence>
<evidence type="ECO:0000256" key="2">
    <source>
        <dbReference type="ARBA" id="ARBA00023157"/>
    </source>
</evidence>
<gene>
    <name evidence="5" type="ORF">OKIOD_LOCUS9714</name>
</gene>
<dbReference type="InterPro" id="IPR042235">
    <property type="entry name" value="ZP-C_dom"/>
</dbReference>
<keyword evidence="2" id="KW-1015">Disulfide bond</keyword>
<dbReference type="Pfam" id="PF23344">
    <property type="entry name" value="ZP-N"/>
    <property type="match status" value="1"/>
</dbReference>
<dbReference type="Gene3D" id="3.10.100.10">
    <property type="entry name" value="Mannose-Binding Protein A, subunit A"/>
    <property type="match status" value="1"/>
</dbReference>
<organism evidence="5 6">
    <name type="scientific">Oikopleura dioica</name>
    <name type="common">Tunicate</name>
    <dbReference type="NCBI Taxonomy" id="34765"/>
    <lineage>
        <taxon>Eukaryota</taxon>
        <taxon>Metazoa</taxon>
        <taxon>Chordata</taxon>
        <taxon>Tunicata</taxon>
        <taxon>Appendicularia</taxon>
        <taxon>Copelata</taxon>
        <taxon>Oikopleuridae</taxon>
        <taxon>Oikopleura</taxon>
    </lineage>
</organism>
<dbReference type="InterPro" id="IPR001304">
    <property type="entry name" value="C-type_lectin-like"/>
</dbReference>
<keyword evidence="6" id="KW-1185">Reference proteome</keyword>
<dbReference type="Gene3D" id="2.60.40.4100">
    <property type="entry name" value="Zona pellucida, ZP-C domain"/>
    <property type="match status" value="1"/>
</dbReference>
<accession>A0ABN7SLG7</accession>
<dbReference type="InterPro" id="IPR001507">
    <property type="entry name" value="ZP_dom"/>
</dbReference>
<protein>
    <submittedName>
        <fullName evidence="5">Oidioi.mRNA.OKI2018_I69.chr1.g949.t1.cds</fullName>
    </submittedName>
</protein>
<dbReference type="PANTHER" id="PTHR14002">
    <property type="entry name" value="ENDOGLIN/TGF-BETA RECEPTOR TYPE III"/>
    <property type="match status" value="1"/>
</dbReference>
<dbReference type="InterPro" id="IPR016187">
    <property type="entry name" value="CTDL_fold"/>
</dbReference>
<name>A0ABN7SLG7_OIKDI</name>
<evidence type="ECO:0000313" key="6">
    <source>
        <dbReference type="Proteomes" id="UP001158576"/>
    </source>
</evidence>
<feature type="domain" description="ZP" evidence="4">
    <location>
        <begin position="288"/>
        <end position="536"/>
    </location>
</feature>
<dbReference type="PANTHER" id="PTHR14002:SF43">
    <property type="entry name" value="DELTA-LIKE PROTEIN"/>
    <property type="match status" value="1"/>
</dbReference>